<dbReference type="GeneID" id="114470215"/>
<dbReference type="RefSeq" id="XP_028314064.1">
    <property type="nucleotide sequence ID" value="XM_028458263.1"/>
</dbReference>
<dbReference type="PANTHER" id="PTHR14482:SF0">
    <property type="entry name" value="PROTEIN CUSTOS"/>
    <property type="match status" value="1"/>
</dbReference>
<keyword evidence="5" id="KW-0879">Wnt signaling pathway</keyword>
<dbReference type="GO" id="GO:0030178">
    <property type="term" value="P:negative regulation of Wnt signaling pathway"/>
    <property type="evidence" value="ECO:0007669"/>
    <property type="project" value="TreeGrafter"/>
</dbReference>
<feature type="region of interest" description="Disordered" evidence="7">
    <location>
        <begin position="1"/>
        <end position="30"/>
    </location>
</feature>
<evidence type="ECO:0000256" key="1">
    <source>
        <dbReference type="ARBA" id="ARBA00004259"/>
    </source>
</evidence>
<name>A0A8C5DB40_GOUWI</name>
<evidence type="ECO:0000313" key="9">
    <source>
        <dbReference type="Proteomes" id="UP000694680"/>
    </source>
</evidence>
<accession>A0A8C5DB40</accession>
<dbReference type="AlphaFoldDB" id="A0A8C5DB40"/>
<dbReference type="CTD" id="101165894"/>
<reference evidence="8" key="2">
    <citation type="submission" date="2025-08" db="UniProtKB">
        <authorList>
            <consortium name="Ensembl"/>
        </authorList>
    </citation>
    <scope>IDENTIFICATION</scope>
</reference>
<dbReference type="Ensembl" id="ENSGWIT00000004273.1">
    <property type="protein sequence ID" value="ENSGWIP00000003974.1"/>
    <property type="gene ID" value="ENSGWIG00000002136.1"/>
</dbReference>
<dbReference type="GO" id="GO:0016055">
    <property type="term" value="P:Wnt signaling pathway"/>
    <property type="evidence" value="ECO:0007669"/>
    <property type="project" value="UniProtKB-KW"/>
</dbReference>
<dbReference type="PANTHER" id="PTHR14482">
    <property type="entry name" value="CHROMOSOME 12 ORF 43 HOMOLOG"/>
    <property type="match status" value="1"/>
</dbReference>
<feature type="compositionally biased region" description="Basic and acidic residues" evidence="7">
    <location>
        <begin position="189"/>
        <end position="204"/>
    </location>
</feature>
<dbReference type="Pfam" id="PF23999">
    <property type="entry name" value="CUSTOS"/>
    <property type="match status" value="1"/>
</dbReference>
<evidence type="ECO:0000256" key="4">
    <source>
        <dbReference type="ARBA" id="ARBA00022473"/>
    </source>
</evidence>
<gene>
    <name evidence="8" type="primary">c9h12orf43</name>
</gene>
<proteinExistence type="inferred from homology"/>
<comment type="similarity">
    <text evidence="2">Belongs to the CUSTOS family.</text>
</comment>
<keyword evidence="6" id="KW-0539">Nucleus</keyword>
<evidence type="ECO:0000256" key="5">
    <source>
        <dbReference type="ARBA" id="ARBA00022687"/>
    </source>
</evidence>
<dbReference type="GO" id="GO:0060061">
    <property type="term" value="P:Spemann organizer formation"/>
    <property type="evidence" value="ECO:0007669"/>
    <property type="project" value="TreeGrafter"/>
</dbReference>
<evidence type="ECO:0000256" key="2">
    <source>
        <dbReference type="ARBA" id="ARBA00008632"/>
    </source>
</evidence>
<dbReference type="GO" id="GO:0005635">
    <property type="term" value="C:nuclear envelope"/>
    <property type="evidence" value="ECO:0007669"/>
    <property type="project" value="UniProtKB-SubCell"/>
</dbReference>
<feature type="compositionally biased region" description="Low complexity" evidence="7">
    <location>
        <begin position="1"/>
        <end position="24"/>
    </location>
</feature>
<sequence length="246" mass="27367">MAARAVKSVRVSKNSINSSSSSSSNDDEDLQKCKEAVWELHIPKPTGGDSDMKDSKRVVVADHDHDGNDLQVTKGFRTHVAKKLGHYLDSCISETQPEMPFNVECDDDDEGFRLFSTSVPGQKAEDPPAPVRHRPASSSSDSEMERRLKEAAVSIKDLLPSLSLPIADSPCSTDTPSSEKVKKLKKKKENSYDKKKKQDHDKCQDTNLPCSAQNSERSSENEILEQVAVKRKKKKQKRITEENATD</sequence>
<evidence type="ECO:0000256" key="6">
    <source>
        <dbReference type="ARBA" id="ARBA00023242"/>
    </source>
</evidence>
<feature type="region of interest" description="Disordered" evidence="7">
    <location>
        <begin position="112"/>
        <end position="246"/>
    </location>
</feature>
<protein>
    <recommendedName>
        <fullName evidence="3">Protein CUSTOS</fullName>
    </recommendedName>
</protein>
<organism evidence="8 9">
    <name type="scientific">Gouania willdenowi</name>
    <name type="common">Blunt-snouted clingfish</name>
    <name type="synonym">Lepadogaster willdenowi</name>
    <dbReference type="NCBI Taxonomy" id="441366"/>
    <lineage>
        <taxon>Eukaryota</taxon>
        <taxon>Metazoa</taxon>
        <taxon>Chordata</taxon>
        <taxon>Craniata</taxon>
        <taxon>Vertebrata</taxon>
        <taxon>Euteleostomi</taxon>
        <taxon>Actinopterygii</taxon>
        <taxon>Neopterygii</taxon>
        <taxon>Teleostei</taxon>
        <taxon>Neoteleostei</taxon>
        <taxon>Acanthomorphata</taxon>
        <taxon>Ovalentaria</taxon>
        <taxon>Blenniimorphae</taxon>
        <taxon>Blenniiformes</taxon>
        <taxon>Gobiesocoidei</taxon>
        <taxon>Gobiesocidae</taxon>
        <taxon>Gobiesocinae</taxon>
        <taxon>Gouania</taxon>
    </lineage>
</organism>
<dbReference type="Proteomes" id="UP000694680">
    <property type="component" value="Chromosome 9"/>
</dbReference>
<evidence type="ECO:0000256" key="7">
    <source>
        <dbReference type="SAM" id="MobiDB-lite"/>
    </source>
</evidence>
<feature type="compositionally biased region" description="Polar residues" evidence="7">
    <location>
        <begin position="206"/>
        <end position="216"/>
    </location>
</feature>
<reference evidence="8" key="3">
    <citation type="submission" date="2025-09" db="UniProtKB">
        <authorList>
            <consortium name="Ensembl"/>
        </authorList>
    </citation>
    <scope>IDENTIFICATION</scope>
</reference>
<dbReference type="InterPro" id="IPR026694">
    <property type="entry name" value="CUSTOS"/>
</dbReference>
<keyword evidence="9" id="KW-1185">Reference proteome</keyword>
<keyword evidence="4" id="KW-0217">Developmental protein</keyword>
<evidence type="ECO:0000256" key="3">
    <source>
        <dbReference type="ARBA" id="ARBA00013465"/>
    </source>
</evidence>
<evidence type="ECO:0000313" key="8">
    <source>
        <dbReference type="Ensembl" id="ENSGWIP00000003974.1"/>
    </source>
</evidence>
<reference evidence="8" key="1">
    <citation type="submission" date="2020-06" db="EMBL/GenBank/DDBJ databases">
        <authorList>
            <consortium name="Wellcome Sanger Institute Data Sharing"/>
        </authorList>
    </citation>
    <scope>NUCLEOTIDE SEQUENCE [LARGE SCALE GENOMIC DNA]</scope>
</reference>
<comment type="subcellular location">
    <subcellularLocation>
        <location evidence="1">Nucleus envelope</location>
    </subcellularLocation>
</comment>